<organism evidence="1 2">
    <name type="scientific">Stylosanthes scabra</name>
    <dbReference type="NCBI Taxonomy" id="79078"/>
    <lineage>
        <taxon>Eukaryota</taxon>
        <taxon>Viridiplantae</taxon>
        <taxon>Streptophyta</taxon>
        <taxon>Embryophyta</taxon>
        <taxon>Tracheophyta</taxon>
        <taxon>Spermatophyta</taxon>
        <taxon>Magnoliopsida</taxon>
        <taxon>eudicotyledons</taxon>
        <taxon>Gunneridae</taxon>
        <taxon>Pentapetalae</taxon>
        <taxon>rosids</taxon>
        <taxon>fabids</taxon>
        <taxon>Fabales</taxon>
        <taxon>Fabaceae</taxon>
        <taxon>Papilionoideae</taxon>
        <taxon>50 kb inversion clade</taxon>
        <taxon>dalbergioids sensu lato</taxon>
        <taxon>Dalbergieae</taxon>
        <taxon>Pterocarpus clade</taxon>
        <taxon>Stylosanthes</taxon>
    </lineage>
</organism>
<comment type="caution">
    <text evidence="1">The sequence shown here is derived from an EMBL/GenBank/DDBJ whole genome shotgun (WGS) entry which is preliminary data.</text>
</comment>
<sequence length="272" mass="31619">FRDPIPAAGLAAPYPPLLIPDEFPMTFRSTANMRLNREQSKLAAYIFSKKPSDQQGDHLEELLLKIGSQEVFRGDLYNLCPEWWVNEKMLNTAAVVGSFESILNHPNQSTHSWFFPWQFARDVTNNHSMEAILAKYEGYWMLKTDELQQVFVIIREGSESWSMMYLDVKRWKVYALDVTRTDDTKLLREEVMTKLGLPDGININSHDSSVWCLDWLVNFTQFSKKVFFNTWSTDYIRMNAAIKLVKSTPNSEWTVVDSKAEKLWKSMTRPNA</sequence>
<dbReference type="Proteomes" id="UP001341840">
    <property type="component" value="Unassembled WGS sequence"/>
</dbReference>
<dbReference type="EMBL" id="JASCZI010185737">
    <property type="protein sequence ID" value="MED6190578.1"/>
    <property type="molecule type" value="Genomic_DNA"/>
</dbReference>
<evidence type="ECO:0000313" key="1">
    <source>
        <dbReference type="EMBL" id="MED6190578.1"/>
    </source>
</evidence>
<evidence type="ECO:0000313" key="2">
    <source>
        <dbReference type="Proteomes" id="UP001341840"/>
    </source>
</evidence>
<gene>
    <name evidence="1" type="ORF">PIB30_107259</name>
</gene>
<dbReference type="Gene3D" id="3.40.395.10">
    <property type="entry name" value="Adenoviral Proteinase, Chain A"/>
    <property type="match status" value="1"/>
</dbReference>
<name>A0ABU6X1P6_9FABA</name>
<feature type="non-terminal residue" evidence="1">
    <location>
        <position position="1"/>
    </location>
</feature>
<keyword evidence="2" id="KW-1185">Reference proteome</keyword>
<proteinExistence type="predicted"/>
<accession>A0ABU6X1P6</accession>
<protein>
    <submittedName>
        <fullName evidence="1">Uncharacterized protein</fullName>
    </submittedName>
</protein>
<reference evidence="1 2" key="1">
    <citation type="journal article" date="2023" name="Plants (Basel)">
        <title>Bridging the Gap: Combining Genomics and Transcriptomics Approaches to Understand Stylosanthes scabra, an Orphan Legume from the Brazilian Caatinga.</title>
        <authorList>
            <person name="Ferreira-Neto J.R.C."/>
            <person name="da Silva M.D."/>
            <person name="Binneck E."/>
            <person name="de Melo N.F."/>
            <person name="da Silva R.H."/>
            <person name="de Melo A.L.T.M."/>
            <person name="Pandolfi V."/>
            <person name="Bustamante F.O."/>
            <person name="Brasileiro-Vidal A.C."/>
            <person name="Benko-Iseppon A.M."/>
        </authorList>
    </citation>
    <scope>NUCLEOTIDE SEQUENCE [LARGE SCALE GENOMIC DNA]</scope>
    <source>
        <tissue evidence="1">Leaves</tissue>
    </source>
</reference>